<reference evidence="3" key="1">
    <citation type="journal article" date="2019" name="Int. J. Syst. Evol. Microbiol.">
        <title>The Global Catalogue of Microorganisms (GCM) 10K type strain sequencing project: providing services to taxonomists for standard genome sequencing and annotation.</title>
        <authorList>
            <consortium name="The Broad Institute Genomics Platform"/>
            <consortium name="The Broad Institute Genome Sequencing Center for Infectious Disease"/>
            <person name="Wu L."/>
            <person name="Ma J."/>
        </authorList>
    </citation>
    <scope>NUCLEOTIDE SEQUENCE [LARGE SCALE GENOMIC DNA]</scope>
    <source>
        <strain evidence="3">CGMCC 1.16031</strain>
    </source>
</reference>
<dbReference type="Pfam" id="PF04386">
    <property type="entry name" value="SspB"/>
    <property type="match status" value="1"/>
</dbReference>
<dbReference type="PANTHER" id="PTHR37486:SF1">
    <property type="entry name" value="STRINGENT STARVATION PROTEIN B"/>
    <property type="match status" value="1"/>
</dbReference>
<dbReference type="RefSeq" id="WP_131258532.1">
    <property type="nucleotide sequence ID" value="NZ_JBHSUS010000001.1"/>
</dbReference>
<dbReference type="Gene3D" id="2.30.30.220">
    <property type="entry name" value="SspB-like"/>
    <property type="match status" value="1"/>
</dbReference>
<sequence>MTPNRPYLLRAFYQWIVDNELTPYIVVDATQDGVEVPQEHVRDGQIVLNIAPGACNNLSLDNHYVSFEARFGGVARRLMMPVNAIMAIYARENGAGTIFADEEEPDETPPPSPKPKGKPSLKIVK</sequence>
<accession>A0ABW1XP99</accession>
<evidence type="ECO:0000313" key="3">
    <source>
        <dbReference type="Proteomes" id="UP001596364"/>
    </source>
</evidence>
<dbReference type="GO" id="GO:0008233">
    <property type="term" value="F:peptidase activity"/>
    <property type="evidence" value="ECO:0007669"/>
    <property type="project" value="UniProtKB-KW"/>
</dbReference>
<dbReference type="PANTHER" id="PTHR37486">
    <property type="entry name" value="STRINGENT STARVATION PROTEIN B"/>
    <property type="match status" value="1"/>
</dbReference>
<keyword evidence="2" id="KW-0378">Hydrolase</keyword>
<feature type="region of interest" description="Disordered" evidence="1">
    <location>
        <begin position="98"/>
        <end position="125"/>
    </location>
</feature>
<feature type="compositionally biased region" description="Basic residues" evidence="1">
    <location>
        <begin position="115"/>
        <end position="125"/>
    </location>
</feature>
<organism evidence="2 3">
    <name type="scientific">Pseudobowmanella zhangzhouensis</name>
    <dbReference type="NCBI Taxonomy" id="1537679"/>
    <lineage>
        <taxon>Bacteria</taxon>
        <taxon>Pseudomonadati</taxon>
        <taxon>Pseudomonadota</taxon>
        <taxon>Gammaproteobacteria</taxon>
        <taxon>Alteromonadales</taxon>
        <taxon>Alteromonadaceae</taxon>
    </lineage>
</organism>
<dbReference type="SUPFAM" id="SSF101738">
    <property type="entry name" value="SspB-like"/>
    <property type="match status" value="1"/>
</dbReference>
<dbReference type="GO" id="GO:0006508">
    <property type="term" value="P:proteolysis"/>
    <property type="evidence" value="ECO:0007669"/>
    <property type="project" value="UniProtKB-KW"/>
</dbReference>
<keyword evidence="2" id="KW-0645">Protease</keyword>
<proteinExistence type="predicted"/>
<gene>
    <name evidence="2" type="ORF">ACFP85_13340</name>
</gene>
<evidence type="ECO:0000256" key="1">
    <source>
        <dbReference type="SAM" id="MobiDB-lite"/>
    </source>
</evidence>
<evidence type="ECO:0000313" key="2">
    <source>
        <dbReference type="EMBL" id="MFC6441130.1"/>
    </source>
</evidence>
<dbReference type="EMBL" id="JBHSUS010000001">
    <property type="protein sequence ID" value="MFC6441130.1"/>
    <property type="molecule type" value="Genomic_DNA"/>
</dbReference>
<dbReference type="InterPro" id="IPR007481">
    <property type="entry name" value="SspB"/>
</dbReference>
<dbReference type="Proteomes" id="UP001596364">
    <property type="component" value="Unassembled WGS sequence"/>
</dbReference>
<protein>
    <submittedName>
        <fullName evidence="2">ClpXP protease specificity-enhancing factor</fullName>
    </submittedName>
</protein>
<keyword evidence="3" id="KW-1185">Reference proteome</keyword>
<dbReference type="NCBIfam" id="NF008769">
    <property type="entry name" value="PRK11798.2-5"/>
    <property type="match status" value="1"/>
</dbReference>
<dbReference type="InterPro" id="IPR036760">
    <property type="entry name" value="SspB-like_sf"/>
</dbReference>
<comment type="caution">
    <text evidence="2">The sequence shown here is derived from an EMBL/GenBank/DDBJ whole genome shotgun (WGS) entry which is preliminary data.</text>
</comment>
<dbReference type="PIRSF" id="PIRSF005276">
    <property type="entry name" value="SspB"/>
    <property type="match status" value="1"/>
</dbReference>
<dbReference type="NCBIfam" id="NF008763">
    <property type="entry name" value="PRK11798.1-2"/>
    <property type="match status" value="1"/>
</dbReference>
<name>A0ABW1XP99_9ALTE</name>